<dbReference type="InterPro" id="IPR040560">
    <property type="entry name" value="SYCP2_SLD"/>
</dbReference>
<dbReference type="GeneTree" id="ENSGT00530000063859"/>
<dbReference type="PANTHER" id="PTHR15607">
    <property type="entry name" value="SYNAPTONEMAL COMPLEX PROTEIN-RELATED"/>
    <property type="match status" value="1"/>
</dbReference>
<evidence type="ECO:0000259" key="2">
    <source>
        <dbReference type="Pfam" id="PF18584"/>
    </source>
</evidence>
<sequence length="652" mass="74860">MPADDKLEKFWIDFNLGSRSVTFFIKDENPDGATDLWETVSLHLGGVKSFLVQEINRIKIFNINMKAPLLISRKEGKKVKIYFDPEFDILNAAILVYGDEKLMDLVCSPELDIPDLHIVEIVIPETQSSTQEKSETIISASDGDVGRKPSSLQQLEEQRWHSDTEGKYSRLLKITSKLNPPLTTKVGNRMGQSSTPKVLLPVQNKNSTEKEIQHVRPKLSLIPAVDWITPGDSGIKVDSPRTTQNQIQSLKFDDSEVKSSERQSKMIPEPERSTNKSPRTATTNKQRDRKQRHQRSGPKKYLFSGTSEDLSNEGSDQSWVPNSQMKSTQKIRNYARIKKEKNTPLRVLPFLFESSENEEETKAVTGRRRRKITIEKQRMTWPGPKLWDQSDLQSSVSAVKPRNTKSIKMEAALASIPTPPSTQKGNSSSAKSTKHIAENEQYLTNEYIPDKDFTAQVSTNKPSKRRYSNMNSSYTDMGEDIESPFLHLKPKRLFSLAENLQTPEGETSPLKEADESMLLNESTQSDMDEDDGIRAAFQNFTEEMRNKLKFHYREMEQHTQHIQQTTEQKVSGLLNQIHNYRLQKLETFEKTVIQELRTFEEDDQILKNLEKDTINFWKQQSLKVSSFYESQEQRIQSLSSHRKDKRVVSKEA</sequence>
<reference evidence="4" key="1">
    <citation type="journal article" date="2006" name="Science">
        <title>Ancient noncoding elements conserved in the human genome.</title>
        <authorList>
            <person name="Venkatesh B."/>
            <person name="Kirkness E.F."/>
            <person name="Loh Y.H."/>
            <person name="Halpern A.L."/>
            <person name="Lee A.P."/>
            <person name="Johnson J."/>
            <person name="Dandona N."/>
            <person name="Viswanathan L.D."/>
            <person name="Tay A."/>
            <person name="Venter J.C."/>
            <person name="Strausberg R.L."/>
            <person name="Brenner S."/>
        </authorList>
    </citation>
    <scope>NUCLEOTIDE SEQUENCE [LARGE SCALE GENOMIC DNA]</scope>
</reference>
<proteinExistence type="predicted"/>
<feature type="compositionally biased region" description="Polar residues" evidence="1">
    <location>
        <begin position="275"/>
        <end position="284"/>
    </location>
</feature>
<dbReference type="OMA" id="HMENEVE"/>
<feature type="domain" description="Synaptonemal complex protein 2 Spt16M-like" evidence="2">
    <location>
        <begin position="1"/>
        <end position="98"/>
    </location>
</feature>
<accession>A0A4W3J9Z5</accession>
<evidence type="ECO:0000256" key="1">
    <source>
        <dbReference type="SAM" id="MobiDB-lite"/>
    </source>
</evidence>
<feature type="region of interest" description="Disordered" evidence="1">
    <location>
        <begin position="230"/>
        <end position="328"/>
    </location>
</feature>
<dbReference type="InterPro" id="IPR024835">
    <property type="entry name" value="SYCP2-like"/>
</dbReference>
<keyword evidence="4" id="KW-1185">Reference proteome</keyword>
<dbReference type="AlphaFoldDB" id="A0A4W3J9Z5"/>
<dbReference type="PANTHER" id="PTHR15607:SF18">
    <property type="entry name" value="SYNAPTONEMAL COMPLEX PROTEIN 2-LIKE ISOFORM X1"/>
    <property type="match status" value="1"/>
</dbReference>
<feature type="compositionally biased region" description="Polar residues" evidence="1">
    <location>
        <begin position="240"/>
        <end position="249"/>
    </location>
</feature>
<dbReference type="STRING" id="7868.ENSCMIP00000029235"/>
<dbReference type="Ensembl" id="ENSCMIT00000029700.1">
    <property type="protein sequence ID" value="ENSCMIP00000029235.1"/>
    <property type="gene ID" value="ENSCMIG00000012666.1"/>
</dbReference>
<protein>
    <recommendedName>
        <fullName evidence="2">Synaptonemal complex protein 2 Spt16M-like domain-containing protein</fullName>
    </recommendedName>
</protein>
<reference evidence="3" key="4">
    <citation type="submission" date="2025-08" db="UniProtKB">
        <authorList>
            <consortium name="Ensembl"/>
        </authorList>
    </citation>
    <scope>IDENTIFICATION</scope>
</reference>
<feature type="compositionally biased region" description="Polar residues" evidence="1">
    <location>
        <begin position="304"/>
        <end position="328"/>
    </location>
</feature>
<dbReference type="Proteomes" id="UP000314986">
    <property type="component" value="Unassembled WGS sequence"/>
</dbReference>
<reference evidence="4" key="2">
    <citation type="journal article" date="2007" name="PLoS Biol.">
        <title>Survey sequencing and comparative analysis of the elephant shark (Callorhinchus milii) genome.</title>
        <authorList>
            <person name="Venkatesh B."/>
            <person name="Kirkness E.F."/>
            <person name="Loh Y.H."/>
            <person name="Halpern A.L."/>
            <person name="Lee A.P."/>
            <person name="Johnson J."/>
            <person name="Dandona N."/>
            <person name="Viswanathan L.D."/>
            <person name="Tay A."/>
            <person name="Venter J.C."/>
            <person name="Strausberg R.L."/>
            <person name="Brenner S."/>
        </authorList>
    </citation>
    <scope>NUCLEOTIDE SEQUENCE [LARGE SCALE GENOMIC DNA]</scope>
</reference>
<evidence type="ECO:0000313" key="4">
    <source>
        <dbReference type="Proteomes" id="UP000314986"/>
    </source>
</evidence>
<name>A0A4W3J9Z5_CALMI</name>
<evidence type="ECO:0000313" key="3">
    <source>
        <dbReference type="Ensembl" id="ENSCMIP00000029235.1"/>
    </source>
</evidence>
<feature type="compositionally biased region" description="Basic and acidic residues" evidence="1">
    <location>
        <begin position="251"/>
        <end position="274"/>
    </location>
</feature>
<organism evidence="3 4">
    <name type="scientific">Callorhinchus milii</name>
    <name type="common">Ghost shark</name>
    <dbReference type="NCBI Taxonomy" id="7868"/>
    <lineage>
        <taxon>Eukaryota</taxon>
        <taxon>Metazoa</taxon>
        <taxon>Chordata</taxon>
        <taxon>Craniata</taxon>
        <taxon>Vertebrata</taxon>
        <taxon>Chondrichthyes</taxon>
        <taxon>Holocephali</taxon>
        <taxon>Chimaeriformes</taxon>
        <taxon>Callorhinchidae</taxon>
        <taxon>Callorhinchus</taxon>
    </lineage>
</organism>
<dbReference type="GO" id="GO:0140013">
    <property type="term" value="P:meiotic nuclear division"/>
    <property type="evidence" value="ECO:0007669"/>
    <property type="project" value="TreeGrafter"/>
</dbReference>
<dbReference type="Pfam" id="PF18584">
    <property type="entry name" value="SYCP2_SLD"/>
    <property type="match status" value="1"/>
</dbReference>
<dbReference type="GO" id="GO:0000779">
    <property type="term" value="C:condensed chromosome, centromeric region"/>
    <property type="evidence" value="ECO:0007669"/>
    <property type="project" value="TreeGrafter"/>
</dbReference>
<feature type="compositionally biased region" description="Basic residues" evidence="1">
    <location>
        <begin position="287"/>
        <end position="298"/>
    </location>
</feature>
<dbReference type="GO" id="GO:0000800">
    <property type="term" value="C:lateral element"/>
    <property type="evidence" value="ECO:0007669"/>
    <property type="project" value="TreeGrafter"/>
</dbReference>
<reference evidence="4" key="3">
    <citation type="journal article" date="2014" name="Nature">
        <title>Elephant shark genome provides unique insights into gnathostome evolution.</title>
        <authorList>
            <consortium name="International Elephant Shark Genome Sequencing Consortium"/>
            <person name="Venkatesh B."/>
            <person name="Lee A.P."/>
            <person name="Ravi V."/>
            <person name="Maurya A.K."/>
            <person name="Lian M.M."/>
            <person name="Swann J.B."/>
            <person name="Ohta Y."/>
            <person name="Flajnik M.F."/>
            <person name="Sutoh Y."/>
            <person name="Kasahara M."/>
            <person name="Hoon S."/>
            <person name="Gangu V."/>
            <person name="Roy S.W."/>
            <person name="Irimia M."/>
            <person name="Korzh V."/>
            <person name="Kondrychyn I."/>
            <person name="Lim Z.W."/>
            <person name="Tay B.H."/>
            <person name="Tohari S."/>
            <person name="Kong K.W."/>
            <person name="Ho S."/>
            <person name="Lorente-Galdos B."/>
            <person name="Quilez J."/>
            <person name="Marques-Bonet T."/>
            <person name="Raney B.J."/>
            <person name="Ingham P.W."/>
            <person name="Tay A."/>
            <person name="Hillier L.W."/>
            <person name="Minx P."/>
            <person name="Boehm T."/>
            <person name="Wilson R.K."/>
            <person name="Brenner S."/>
            <person name="Warren W.C."/>
        </authorList>
    </citation>
    <scope>NUCLEOTIDE SEQUENCE [LARGE SCALE GENOMIC DNA]</scope>
</reference>
<dbReference type="InParanoid" id="A0A4W3J9Z5"/>
<reference evidence="3" key="5">
    <citation type="submission" date="2025-09" db="UniProtKB">
        <authorList>
            <consortium name="Ensembl"/>
        </authorList>
    </citation>
    <scope>IDENTIFICATION</scope>
</reference>